<keyword evidence="3 5" id="KW-0067">ATP-binding</keyword>
<dbReference type="RefSeq" id="WP_217632386.1">
    <property type="nucleotide sequence ID" value="NZ_FNTX01000001.1"/>
</dbReference>
<organism evidence="5 6">
    <name type="scientific">Ruania alba</name>
    <dbReference type="NCBI Taxonomy" id="648782"/>
    <lineage>
        <taxon>Bacteria</taxon>
        <taxon>Bacillati</taxon>
        <taxon>Actinomycetota</taxon>
        <taxon>Actinomycetes</taxon>
        <taxon>Micrococcales</taxon>
        <taxon>Ruaniaceae</taxon>
        <taxon>Ruania</taxon>
    </lineage>
</organism>
<name>A0A1H5H659_9MICO</name>
<dbReference type="InterPro" id="IPR003593">
    <property type="entry name" value="AAA+_ATPase"/>
</dbReference>
<dbReference type="Proteomes" id="UP000199220">
    <property type="component" value="Unassembled WGS sequence"/>
</dbReference>
<dbReference type="EMBL" id="FNTX01000001">
    <property type="protein sequence ID" value="SEE23171.1"/>
    <property type="molecule type" value="Genomic_DNA"/>
</dbReference>
<protein>
    <submittedName>
        <fullName evidence="5">NitT/TauT family transport system ATP-binding protein</fullName>
    </submittedName>
</protein>
<feature type="domain" description="ABC transporter" evidence="4">
    <location>
        <begin position="9"/>
        <end position="240"/>
    </location>
</feature>
<evidence type="ECO:0000256" key="1">
    <source>
        <dbReference type="ARBA" id="ARBA00022448"/>
    </source>
</evidence>
<proteinExistence type="predicted"/>
<gene>
    <name evidence="5" type="ORF">SAMN04488554_1859</name>
</gene>
<reference evidence="6" key="1">
    <citation type="submission" date="2016-10" db="EMBL/GenBank/DDBJ databases">
        <authorList>
            <person name="Varghese N."/>
            <person name="Submissions S."/>
        </authorList>
    </citation>
    <scope>NUCLEOTIDE SEQUENCE [LARGE SCALE GENOMIC DNA]</scope>
    <source>
        <strain evidence="6">DSM 21368</strain>
    </source>
</reference>
<dbReference type="STRING" id="648782.SAMN04488554_1859"/>
<evidence type="ECO:0000259" key="4">
    <source>
        <dbReference type="PROSITE" id="PS50893"/>
    </source>
</evidence>
<evidence type="ECO:0000313" key="5">
    <source>
        <dbReference type="EMBL" id="SEE23171.1"/>
    </source>
</evidence>
<dbReference type="SMART" id="SM00382">
    <property type="entry name" value="AAA"/>
    <property type="match status" value="1"/>
</dbReference>
<sequence length="266" mass="29243">MTASMDLDVRDLSVGFGRGSRRVSVLENISVSVAQGEFVAIVGPSGSGKSTLLNAVAGFLSPDGGTVEVGGEPVTGPGPSRCVVFQEYAVFPWLTVERNIGFGTRLGAWTGDPARRTEIVDRYLDLMGLTAFRDALPKTLSGGMRQRVAIARAYAVDPTILLMDEPFAALDAQTREHMQEALLDISRQEHRTVLFVTHQVEEALYLADRVVVMGARPARIQEVVDVPWGDRRDHDIKLTDEFIGLRRHVEHLLHDTEPQATNERTP</sequence>
<keyword evidence="6" id="KW-1185">Reference proteome</keyword>
<evidence type="ECO:0000256" key="2">
    <source>
        <dbReference type="ARBA" id="ARBA00022741"/>
    </source>
</evidence>
<dbReference type="InterPro" id="IPR050166">
    <property type="entry name" value="ABC_transporter_ATP-bind"/>
</dbReference>
<dbReference type="PANTHER" id="PTHR42788:SF13">
    <property type="entry name" value="ALIPHATIC SULFONATES IMPORT ATP-BINDING PROTEIN SSUB"/>
    <property type="match status" value="1"/>
</dbReference>
<dbReference type="CDD" id="cd03293">
    <property type="entry name" value="ABC_NrtD_SsuB_transporters"/>
    <property type="match status" value="1"/>
</dbReference>
<keyword evidence="2" id="KW-0547">Nucleotide-binding</keyword>
<dbReference type="PANTHER" id="PTHR42788">
    <property type="entry name" value="TAURINE IMPORT ATP-BINDING PROTEIN-RELATED"/>
    <property type="match status" value="1"/>
</dbReference>
<dbReference type="SUPFAM" id="SSF52540">
    <property type="entry name" value="P-loop containing nucleoside triphosphate hydrolases"/>
    <property type="match status" value="1"/>
</dbReference>
<dbReference type="GO" id="GO:0005524">
    <property type="term" value="F:ATP binding"/>
    <property type="evidence" value="ECO:0007669"/>
    <property type="project" value="UniProtKB-KW"/>
</dbReference>
<dbReference type="Gene3D" id="3.40.50.300">
    <property type="entry name" value="P-loop containing nucleotide triphosphate hydrolases"/>
    <property type="match status" value="1"/>
</dbReference>
<dbReference type="InterPro" id="IPR017871">
    <property type="entry name" value="ABC_transporter-like_CS"/>
</dbReference>
<accession>A0A1H5H659</accession>
<dbReference type="PROSITE" id="PS50893">
    <property type="entry name" value="ABC_TRANSPORTER_2"/>
    <property type="match status" value="1"/>
</dbReference>
<dbReference type="InterPro" id="IPR027417">
    <property type="entry name" value="P-loop_NTPase"/>
</dbReference>
<dbReference type="GO" id="GO:0016887">
    <property type="term" value="F:ATP hydrolysis activity"/>
    <property type="evidence" value="ECO:0007669"/>
    <property type="project" value="InterPro"/>
</dbReference>
<keyword evidence="1" id="KW-0813">Transport</keyword>
<evidence type="ECO:0000313" key="6">
    <source>
        <dbReference type="Proteomes" id="UP000199220"/>
    </source>
</evidence>
<evidence type="ECO:0000256" key="3">
    <source>
        <dbReference type="ARBA" id="ARBA00022840"/>
    </source>
</evidence>
<dbReference type="PROSITE" id="PS00211">
    <property type="entry name" value="ABC_TRANSPORTER_1"/>
    <property type="match status" value="1"/>
</dbReference>
<dbReference type="Pfam" id="PF00005">
    <property type="entry name" value="ABC_tran"/>
    <property type="match status" value="1"/>
</dbReference>
<dbReference type="InterPro" id="IPR003439">
    <property type="entry name" value="ABC_transporter-like_ATP-bd"/>
</dbReference>
<dbReference type="AlphaFoldDB" id="A0A1H5H659"/>